<reference evidence="1" key="1">
    <citation type="submission" date="2019-08" db="EMBL/GenBank/DDBJ databases">
        <authorList>
            <person name="Kucharzyk K."/>
            <person name="Murdoch R.W."/>
            <person name="Higgins S."/>
            <person name="Loffler F."/>
        </authorList>
    </citation>
    <scope>NUCLEOTIDE SEQUENCE</scope>
</reference>
<protein>
    <submittedName>
        <fullName evidence="1">Uncharacterized protein</fullName>
    </submittedName>
</protein>
<name>A0A644ZSA8_9ZZZZ</name>
<proteinExistence type="predicted"/>
<gene>
    <name evidence="1" type="ORF">SDC9_89442</name>
</gene>
<dbReference type="AlphaFoldDB" id="A0A644ZSA8"/>
<comment type="caution">
    <text evidence="1">The sequence shown here is derived from an EMBL/GenBank/DDBJ whole genome shotgun (WGS) entry which is preliminary data.</text>
</comment>
<accession>A0A644ZSA8</accession>
<sequence length="76" mass="8426">MRKIIDTGTAEANTASPILEASSFGILAFFMTTDITDMMRNALGQGCGIKTLNMNVRKNIDIIMLLYEFTNFIMNA</sequence>
<evidence type="ECO:0000313" key="1">
    <source>
        <dbReference type="EMBL" id="MPM42771.1"/>
    </source>
</evidence>
<dbReference type="EMBL" id="VSSQ01009853">
    <property type="protein sequence ID" value="MPM42771.1"/>
    <property type="molecule type" value="Genomic_DNA"/>
</dbReference>
<organism evidence="1">
    <name type="scientific">bioreactor metagenome</name>
    <dbReference type="NCBI Taxonomy" id="1076179"/>
    <lineage>
        <taxon>unclassified sequences</taxon>
        <taxon>metagenomes</taxon>
        <taxon>ecological metagenomes</taxon>
    </lineage>
</organism>